<dbReference type="SUPFAM" id="SSF53271">
    <property type="entry name" value="PRTase-like"/>
    <property type="match status" value="1"/>
</dbReference>
<name>A0ABV1FR03_9BACT</name>
<comment type="similarity">
    <text evidence="1">Belongs to the ComF/GntX family.</text>
</comment>
<evidence type="ECO:0000259" key="2">
    <source>
        <dbReference type="Pfam" id="PF00156"/>
    </source>
</evidence>
<keyword evidence="3" id="KW-0808">Transferase</keyword>
<dbReference type="PANTHER" id="PTHR47505:SF1">
    <property type="entry name" value="DNA UTILIZATION PROTEIN YHGH"/>
    <property type="match status" value="1"/>
</dbReference>
<comment type="caution">
    <text evidence="3">The sequence shown here is derived from an EMBL/GenBank/DDBJ whole genome shotgun (WGS) entry which is preliminary data.</text>
</comment>
<dbReference type="Proteomes" id="UP001487296">
    <property type="component" value="Unassembled WGS sequence"/>
</dbReference>
<evidence type="ECO:0000256" key="1">
    <source>
        <dbReference type="ARBA" id="ARBA00008007"/>
    </source>
</evidence>
<accession>A0ABV1FR03</accession>
<keyword evidence="3" id="KW-0328">Glycosyltransferase</keyword>
<proteinExistence type="inferred from homology"/>
<evidence type="ECO:0000313" key="4">
    <source>
        <dbReference type="Proteomes" id="UP001487296"/>
    </source>
</evidence>
<dbReference type="Gene3D" id="3.40.50.2020">
    <property type="match status" value="1"/>
</dbReference>
<evidence type="ECO:0000313" key="3">
    <source>
        <dbReference type="EMBL" id="MEQ2486853.1"/>
    </source>
</evidence>
<organism evidence="3 4">
    <name type="scientific">Hallella faecis</name>
    <dbReference type="NCBI Taxonomy" id="2841596"/>
    <lineage>
        <taxon>Bacteria</taxon>
        <taxon>Pseudomonadati</taxon>
        <taxon>Bacteroidota</taxon>
        <taxon>Bacteroidia</taxon>
        <taxon>Bacteroidales</taxon>
        <taxon>Prevotellaceae</taxon>
        <taxon>Hallella</taxon>
    </lineage>
</organism>
<protein>
    <submittedName>
        <fullName evidence="3">Phosphoribosyltransferase family protein</fullName>
    </submittedName>
</protein>
<feature type="domain" description="Phosphoribosyltransferase" evidence="2">
    <location>
        <begin position="171"/>
        <end position="230"/>
    </location>
</feature>
<reference evidence="3 4" key="1">
    <citation type="submission" date="2024-04" db="EMBL/GenBank/DDBJ databases">
        <title>Human intestinal bacterial collection.</title>
        <authorList>
            <person name="Pauvert C."/>
            <person name="Hitch T.C.A."/>
            <person name="Clavel T."/>
        </authorList>
    </citation>
    <scope>NUCLEOTIDE SEQUENCE [LARGE SCALE GENOMIC DNA]</scope>
    <source>
        <strain evidence="3 4">CLA-AA-H145</strain>
    </source>
</reference>
<dbReference type="CDD" id="cd06223">
    <property type="entry name" value="PRTases_typeI"/>
    <property type="match status" value="1"/>
</dbReference>
<dbReference type="InterPro" id="IPR051910">
    <property type="entry name" value="ComF/GntX_DNA_util-trans"/>
</dbReference>
<dbReference type="Pfam" id="PF00156">
    <property type="entry name" value="Pribosyltran"/>
    <property type="match status" value="1"/>
</dbReference>
<dbReference type="EMBL" id="JBBNFP010000024">
    <property type="protein sequence ID" value="MEQ2486853.1"/>
    <property type="molecule type" value="Genomic_DNA"/>
</dbReference>
<sequence length="235" mass="26200">MKVSFLQRLFDLPLARCCPICHAPLSADEDEICSRCDSLLPRTDHLLHPYDNAMAQVYWGRVPSVARAAALIYHFTHSESSHPLYQLKYFRRPELGVALGRLMGQAMVKSGFTDGVDLILPVPLAWQREEERGYNQSLMLAQGLSEATGIPVDNHVLVRTSFEGSQTRRTRWDRSENVKNAFVLRGGDSLANKHILLVDDVVTTGATSCACAHVLEQAHPAHISFACLAFVDDDR</sequence>
<dbReference type="RefSeq" id="WP_215759930.1">
    <property type="nucleotide sequence ID" value="NZ_JAHKBE010000024.1"/>
</dbReference>
<dbReference type="InterPro" id="IPR000836">
    <property type="entry name" value="PRTase_dom"/>
</dbReference>
<dbReference type="GO" id="GO:0016757">
    <property type="term" value="F:glycosyltransferase activity"/>
    <property type="evidence" value="ECO:0007669"/>
    <property type="project" value="UniProtKB-KW"/>
</dbReference>
<gene>
    <name evidence="3" type="ORF">AAAT34_07255</name>
</gene>
<dbReference type="InterPro" id="IPR029057">
    <property type="entry name" value="PRTase-like"/>
</dbReference>
<keyword evidence="4" id="KW-1185">Reference proteome</keyword>
<dbReference type="PANTHER" id="PTHR47505">
    <property type="entry name" value="DNA UTILIZATION PROTEIN YHGH"/>
    <property type="match status" value="1"/>
</dbReference>